<dbReference type="EMBL" id="VDUX01000009">
    <property type="protein sequence ID" value="TXL56591.1"/>
    <property type="molecule type" value="Genomic_DNA"/>
</dbReference>
<reference evidence="2 3" key="1">
    <citation type="submission" date="2019-06" db="EMBL/GenBank/DDBJ databases">
        <title>Aeromicrobium sp. nov., isolated from a maize field.</title>
        <authorList>
            <person name="Lin S.-Y."/>
            <person name="Tsai C.-F."/>
            <person name="Young C.-C."/>
        </authorList>
    </citation>
    <scope>NUCLEOTIDE SEQUENCE [LARGE SCALE GENOMIC DNA]</scope>
    <source>
        <strain evidence="2 3">CC-CFT486</strain>
    </source>
</reference>
<dbReference type="AlphaFoldDB" id="A0A5C8NEI6"/>
<evidence type="ECO:0000313" key="2">
    <source>
        <dbReference type="EMBL" id="TXL56591.1"/>
    </source>
</evidence>
<protein>
    <submittedName>
        <fullName evidence="2">Uncharacterized protein</fullName>
    </submittedName>
</protein>
<sequence>MRPPAIDPAAGRAPAGREPDEQPGPALLGTRPQRADEPVVGRRHHQVARADPVHHVVDDFERTLGDLQVEVQAGPPGDEVEHRVERGGVVARGVVRDDQPAVPVPAQVDLHEVAAEVDRRLDRLQRVLDAVVPGTAAVRRDEDGHLVSLPFWRLTQVPAVAVRYPARSRARR</sequence>
<proteinExistence type="predicted"/>
<dbReference type="Proteomes" id="UP000321571">
    <property type="component" value="Unassembled WGS sequence"/>
</dbReference>
<keyword evidence="3" id="KW-1185">Reference proteome</keyword>
<evidence type="ECO:0000313" key="3">
    <source>
        <dbReference type="Proteomes" id="UP000321571"/>
    </source>
</evidence>
<evidence type="ECO:0000256" key="1">
    <source>
        <dbReference type="SAM" id="MobiDB-lite"/>
    </source>
</evidence>
<accession>A0A5C8NEI6</accession>
<name>A0A5C8NEI6_9ACTN</name>
<comment type="caution">
    <text evidence="2">The sequence shown here is derived from an EMBL/GenBank/DDBJ whole genome shotgun (WGS) entry which is preliminary data.</text>
</comment>
<gene>
    <name evidence="2" type="ORF">FHP06_15145</name>
</gene>
<organism evidence="2 3">
    <name type="scientific">Aeromicrobium terrae</name>
    <dbReference type="NCBI Taxonomy" id="2498846"/>
    <lineage>
        <taxon>Bacteria</taxon>
        <taxon>Bacillati</taxon>
        <taxon>Actinomycetota</taxon>
        <taxon>Actinomycetes</taxon>
        <taxon>Propionibacteriales</taxon>
        <taxon>Nocardioidaceae</taxon>
        <taxon>Aeromicrobium</taxon>
    </lineage>
</organism>
<feature type="region of interest" description="Disordered" evidence="1">
    <location>
        <begin position="1"/>
        <end position="54"/>
    </location>
</feature>